<proteinExistence type="predicted"/>
<organism evidence="1 2">
    <name type="scientific">Phocaeicola vulgatus str. 3975 RP4</name>
    <dbReference type="NCBI Taxonomy" id="1339352"/>
    <lineage>
        <taxon>Bacteria</taxon>
        <taxon>Pseudomonadati</taxon>
        <taxon>Bacteroidota</taxon>
        <taxon>Bacteroidia</taxon>
        <taxon>Bacteroidales</taxon>
        <taxon>Bacteroidaceae</taxon>
        <taxon>Phocaeicola</taxon>
    </lineage>
</organism>
<accession>A0A069SGI4</accession>
<evidence type="ECO:0000313" key="2">
    <source>
        <dbReference type="Proteomes" id="UP000027661"/>
    </source>
</evidence>
<dbReference type="PATRIC" id="fig|1339352.3.peg.2334"/>
<gene>
    <name evidence="1" type="ORF">M099_2428</name>
</gene>
<dbReference type="AlphaFoldDB" id="A0A069SGI4"/>
<comment type="caution">
    <text evidence="1">The sequence shown here is derived from an EMBL/GenBank/DDBJ whole genome shotgun (WGS) entry which is preliminary data.</text>
</comment>
<evidence type="ECO:0000313" key="1">
    <source>
        <dbReference type="EMBL" id="KDS53546.1"/>
    </source>
</evidence>
<protein>
    <submittedName>
        <fullName evidence="1">Uncharacterized protein</fullName>
    </submittedName>
</protein>
<dbReference type="Proteomes" id="UP000027661">
    <property type="component" value="Unassembled WGS sequence"/>
</dbReference>
<reference evidence="1 2" key="1">
    <citation type="submission" date="2014-04" db="EMBL/GenBank/DDBJ databases">
        <authorList>
            <person name="Sears C."/>
            <person name="Carroll K."/>
            <person name="Sack B.R."/>
            <person name="Qadri F."/>
            <person name="Myers L.L."/>
            <person name="Chung G.-T."/>
            <person name="Escheverria P."/>
            <person name="Fraser C.M."/>
            <person name="Sadzewicz L."/>
            <person name="Shefchek K.A."/>
            <person name="Tallon L."/>
            <person name="Das S.P."/>
            <person name="Daugherty S."/>
            <person name="Mongodin E.F."/>
        </authorList>
    </citation>
    <scope>NUCLEOTIDE SEQUENCE [LARGE SCALE GENOMIC DNA]</scope>
    <source>
        <strain evidence="1 2">3975 RP4</strain>
    </source>
</reference>
<dbReference type="EMBL" id="JNHM01000029">
    <property type="protein sequence ID" value="KDS53546.1"/>
    <property type="molecule type" value="Genomic_DNA"/>
</dbReference>
<name>A0A069SGI4_PHOVU</name>
<sequence length="57" mass="6632">MYGEKGLCLLLKEVRFRYGKTSDRYTGKLFTGSPLPLDFSLYLCRKNKAVHETTQRT</sequence>